<evidence type="ECO:0000259" key="2">
    <source>
        <dbReference type="Pfam" id="PF05699"/>
    </source>
</evidence>
<dbReference type="SUPFAM" id="SSF53098">
    <property type="entry name" value="Ribonuclease H-like"/>
    <property type="match status" value="1"/>
</dbReference>
<comment type="caution">
    <text evidence="3">The sequence shown here is derived from an EMBL/GenBank/DDBJ whole genome shotgun (WGS) entry which is preliminary data.</text>
</comment>
<dbReference type="Pfam" id="PF05699">
    <property type="entry name" value="Dimer_Tnp_hAT"/>
    <property type="match status" value="1"/>
</dbReference>
<gene>
    <name evidence="3" type="ORF">FME351_LOCUS2485</name>
    <name evidence="4" type="ORF">TSG867_LOCUS24942</name>
</gene>
<feature type="domain" description="HAT C-terminal dimerisation" evidence="2">
    <location>
        <begin position="128"/>
        <end position="194"/>
    </location>
</feature>
<dbReference type="AlphaFoldDB" id="A0A817UT59"/>
<dbReference type="Proteomes" id="UP000663862">
    <property type="component" value="Unassembled WGS sequence"/>
</dbReference>
<accession>A0A817UT59</accession>
<name>A0A817UT59_9BILA</name>
<sequence length="219" mass="25187">MEREHKEEEGESSKRAINISPTMKERITVRPKPTTAAESVNSSSSSTTTTIIDKRYGSKFKKEWLFNSSCFTFLRECKPNLTKALCVALDNSDAQSLCDECDDDDIQDFDSDDNERNAKCHAKQKENHPVRAGHLWTYLLDGESVPNFKKLVQFIFSIPASNAFCETIFSHMKYLWNDSRNRMNQDFVGAGLKIKTNTHFTCTQFYDYLLNEPDLLKQI</sequence>
<dbReference type="InterPro" id="IPR012337">
    <property type="entry name" value="RNaseH-like_sf"/>
</dbReference>
<feature type="compositionally biased region" description="Low complexity" evidence="1">
    <location>
        <begin position="34"/>
        <end position="48"/>
    </location>
</feature>
<evidence type="ECO:0000313" key="3">
    <source>
        <dbReference type="EMBL" id="CAF3330687.1"/>
    </source>
</evidence>
<dbReference type="EMBL" id="CAJNYU010000118">
    <property type="protein sequence ID" value="CAF3330687.1"/>
    <property type="molecule type" value="Genomic_DNA"/>
</dbReference>
<evidence type="ECO:0000256" key="1">
    <source>
        <dbReference type="SAM" id="MobiDB-lite"/>
    </source>
</evidence>
<feature type="compositionally biased region" description="Basic and acidic residues" evidence="1">
    <location>
        <begin position="1"/>
        <end position="14"/>
    </location>
</feature>
<reference evidence="3" key="1">
    <citation type="submission" date="2021-02" db="EMBL/GenBank/DDBJ databases">
        <authorList>
            <person name="Nowell W R."/>
        </authorList>
    </citation>
    <scope>NUCLEOTIDE SEQUENCE</scope>
</reference>
<evidence type="ECO:0000313" key="4">
    <source>
        <dbReference type="EMBL" id="CAF4555253.1"/>
    </source>
</evidence>
<dbReference type="EMBL" id="CAJOBQ010002355">
    <property type="protein sequence ID" value="CAF4555253.1"/>
    <property type="molecule type" value="Genomic_DNA"/>
</dbReference>
<dbReference type="Proteomes" id="UP000663869">
    <property type="component" value="Unassembled WGS sequence"/>
</dbReference>
<protein>
    <recommendedName>
        <fullName evidence="2">HAT C-terminal dimerisation domain-containing protein</fullName>
    </recommendedName>
</protein>
<proteinExistence type="predicted"/>
<dbReference type="GO" id="GO:0046983">
    <property type="term" value="F:protein dimerization activity"/>
    <property type="evidence" value="ECO:0007669"/>
    <property type="project" value="InterPro"/>
</dbReference>
<dbReference type="InterPro" id="IPR008906">
    <property type="entry name" value="HATC_C_dom"/>
</dbReference>
<feature type="region of interest" description="Disordered" evidence="1">
    <location>
        <begin position="1"/>
        <end position="48"/>
    </location>
</feature>
<evidence type="ECO:0000313" key="5">
    <source>
        <dbReference type="Proteomes" id="UP000663869"/>
    </source>
</evidence>
<organism evidence="3 5">
    <name type="scientific">Rotaria socialis</name>
    <dbReference type="NCBI Taxonomy" id="392032"/>
    <lineage>
        <taxon>Eukaryota</taxon>
        <taxon>Metazoa</taxon>
        <taxon>Spiralia</taxon>
        <taxon>Gnathifera</taxon>
        <taxon>Rotifera</taxon>
        <taxon>Eurotatoria</taxon>
        <taxon>Bdelloidea</taxon>
        <taxon>Philodinida</taxon>
        <taxon>Philodinidae</taxon>
        <taxon>Rotaria</taxon>
    </lineage>
</organism>